<name>A0A1M6SGA5_REIAG</name>
<reference evidence="4" key="1">
    <citation type="submission" date="2016-11" db="EMBL/GenBank/DDBJ databases">
        <authorList>
            <person name="Varghese N."/>
            <person name="Submissions S."/>
        </authorList>
    </citation>
    <scope>NUCLEOTIDE SEQUENCE [LARGE SCALE GENOMIC DNA]</scope>
    <source>
        <strain evidence="4">DSM 26134</strain>
    </source>
</reference>
<feature type="transmembrane region" description="Helical" evidence="1">
    <location>
        <begin position="15"/>
        <end position="38"/>
    </location>
</feature>
<dbReference type="RefSeq" id="WP_073123011.1">
    <property type="nucleotide sequence ID" value="NZ_FRAA01000005.1"/>
</dbReference>
<evidence type="ECO:0000313" key="4">
    <source>
        <dbReference type="Proteomes" id="UP000184474"/>
    </source>
</evidence>
<gene>
    <name evidence="3" type="ORF">SAMN04488028_10510</name>
</gene>
<keyword evidence="1" id="KW-0472">Membrane</keyword>
<evidence type="ECO:0000256" key="1">
    <source>
        <dbReference type="SAM" id="Phobius"/>
    </source>
</evidence>
<proteinExistence type="predicted"/>
<keyword evidence="4" id="KW-1185">Reference proteome</keyword>
<dbReference type="SMART" id="SM00740">
    <property type="entry name" value="PASTA"/>
    <property type="match status" value="3"/>
</dbReference>
<accession>A0A1M6SGA5</accession>
<keyword evidence="1" id="KW-1133">Transmembrane helix</keyword>
<feature type="domain" description="PASTA" evidence="2">
    <location>
        <begin position="114"/>
        <end position="184"/>
    </location>
</feature>
<dbReference type="CDD" id="cd06577">
    <property type="entry name" value="PASTA_pknB"/>
    <property type="match status" value="3"/>
</dbReference>
<dbReference type="EMBL" id="FRAA01000005">
    <property type="protein sequence ID" value="SHK43763.1"/>
    <property type="molecule type" value="Genomic_DNA"/>
</dbReference>
<keyword evidence="1" id="KW-0812">Transmembrane</keyword>
<evidence type="ECO:0000259" key="2">
    <source>
        <dbReference type="PROSITE" id="PS51178"/>
    </source>
</evidence>
<dbReference type="PROSITE" id="PS51178">
    <property type="entry name" value="PASTA"/>
    <property type="match status" value="3"/>
</dbReference>
<feature type="domain" description="PASTA" evidence="2">
    <location>
        <begin position="187"/>
        <end position="272"/>
    </location>
</feature>
<dbReference type="InterPro" id="IPR005543">
    <property type="entry name" value="PASTA_dom"/>
</dbReference>
<protein>
    <submittedName>
        <fullName evidence="3">PASTA domain, binds beta-lactams</fullName>
    </submittedName>
</protein>
<evidence type="ECO:0000313" key="3">
    <source>
        <dbReference type="EMBL" id="SHK43763.1"/>
    </source>
</evidence>
<feature type="domain" description="PASTA" evidence="2">
    <location>
        <begin position="45"/>
        <end position="112"/>
    </location>
</feature>
<dbReference type="Proteomes" id="UP000184474">
    <property type="component" value="Unassembled WGS sequence"/>
</dbReference>
<organism evidence="3 4">
    <name type="scientific">Reichenbachiella agariperforans</name>
    <dbReference type="NCBI Taxonomy" id="156994"/>
    <lineage>
        <taxon>Bacteria</taxon>
        <taxon>Pseudomonadati</taxon>
        <taxon>Bacteroidota</taxon>
        <taxon>Cytophagia</taxon>
        <taxon>Cytophagales</taxon>
        <taxon>Reichenbachiellaceae</taxon>
        <taxon>Reichenbachiella</taxon>
    </lineage>
</organism>
<dbReference type="Pfam" id="PF03793">
    <property type="entry name" value="PASTA"/>
    <property type="match status" value="3"/>
</dbReference>
<dbReference type="Gene3D" id="3.30.10.20">
    <property type="match status" value="3"/>
</dbReference>
<dbReference type="STRING" id="156994.SAMN04488028_10510"/>
<dbReference type="AlphaFoldDB" id="A0A1M6SGA5"/>
<sequence length="288" mass="32370">MEEIEEKKKTTKKQFLIHLGLAAVVMIFLVYAVFNIYFPFVTNHGESLSVPNLEGILVDDLDEFLEDRDLRYEVEKDSGYSAKYPAMAVLKQFPMPNAKVKENRKIYVTLNAKKPPVVKMPSLKGRSLKNAQLELRSLGLSLGEIRYKPDFALNTILDQYHEGKIIEPGKEIAKGSQVDFEVGDGLGNQNFQMLNLKNLNLDEAIFVLRGYGLKVGDLYYEKEGSYNKETEGEDGETTYTKLKVSGGKVFKQNPKAGFSARIGQSIDLWVVEVDSAALENTPSLEITE</sequence>